<reference evidence="1" key="1">
    <citation type="journal article" date="2021" name="IMA Fungus">
        <title>Genomic characterization of three marine fungi, including Emericellopsis atlantica sp. nov. with signatures of a generalist lifestyle and marine biomass degradation.</title>
        <authorList>
            <person name="Hagestad O.C."/>
            <person name="Hou L."/>
            <person name="Andersen J.H."/>
            <person name="Hansen E.H."/>
            <person name="Altermark B."/>
            <person name="Li C."/>
            <person name="Kuhnert E."/>
            <person name="Cox R.J."/>
            <person name="Crous P.W."/>
            <person name="Spatafora J.W."/>
            <person name="Lail K."/>
            <person name="Amirebrahimi M."/>
            <person name="Lipzen A."/>
            <person name="Pangilinan J."/>
            <person name="Andreopoulos W."/>
            <person name="Hayes R.D."/>
            <person name="Ng V."/>
            <person name="Grigoriev I.V."/>
            <person name="Jackson S.A."/>
            <person name="Sutton T.D.S."/>
            <person name="Dobson A.D.W."/>
            <person name="Rama T."/>
        </authorList>
    </citation>
    <scope>NUCLEOTIDE SEQUENCE</scope>
    <source>
        <strain evidence="1">TRa3180A</strain>
    </source>
</reference>
<keyword evidence="2" id="KW-1185">Reference proteome</keyword>
<protein>
    <submittedName>
        <fullName evidence="1">Uncharacterized protein</fullName>
    </submittedName>
</protein>
<dbReference type="EMBL" id="MU254082">
    <property type="protein sequence ID" value="KAG9242355.1"/>
    <property type="molecule type" value="Genomic_DNA"/>
</dbReference>
<dbReference type="AlphaFoldDB" id="A0A9P8CD91"/>
<organism evidence="1 2">
    <name type="scientific">Calycina marina</name>
    <dbReference type="NCBI Taxonomy" id="1763456"/>
    <lineage>
        <taxon>Eukaryota</taxon>
        <taxon>Fungi</taxon>
        <taxon>Dikarya</taxon>
        <taxon>Ascomycota</taxon>
        <taxon>Pezizomycotina</taxon>
        <taxon>Leotiomycetes</taxon>
        <taxon>Helotiales</taxon>
        <taxon>Pezizellaceae</taxon>
        <taxon>Calycina</taxon>
    </lineage>
</organism>
<accession>A0A9P8CD91</accession>
<gene>
    <name evidence="1" type="ORF">BJ878DRAFT_516004</name>
</gene>
<proteinExistence type="predicted"/>
<comment type="caution">
    <text evidence="1">The sequence shown here is derived from an EMBL/GenBank/DDBJ whole genome shotgun (WGS) entry which is preliminary data.</text>
</comment>
<evidence type="ECO:0000313" key="1">
    <source>
        <dbReference type="EMBL" id="KAG9242355.1"/>
    </source>
</evidence>
<evidence type="ECO:0000313" key="2">
    <source>
        <dbReference type="Proteomes" id="UP000887226"/>
    </source>
</evidence>
<dbReference type="OrthoDB" id="46529at2759"/>
<sequence length="250" mass="26787">MSTCKTCSQELIIELDPEDFDEATSSAAGGQPSSVPDDLFLTCGCHFHWQCLLDESPKIATNGACPSCNQAIASSSGQILSKYHNEGGIQENLDIAALVREEAYLDANPSARPARAFLTMCAEGDVVGIVELLQAISTDSDEGDISPAEILRYQDPLNNMTSGYHIAIANLQQEVVWALLWLASDIPDDVFPDVVTREARALGGGREMTRGVDIRSLMDSEGNVGADLVVGFWTSSLGMELLKVYQAGGV</sequence>
<name>A0A9P8CD91_9HELO</name>
<dbReference type="Proteomes" id="UP000887226">
    <property type="component" value="Unassembled WGS sequence"/>
</dbReference>